<name>A0A067N7D3_PLEO1</name>
<reference evidence="4" key="1">
    <citation type="journal article" date="2014" name="Proc. Natl. Acad. Sci. U.S.A.">
        <title>Extensive sampling of basidiomycete genomes demonstrates inadequacy of the white-rot/brown-rot paradigm for wood decay fungi.</title>
        <authorList>
            <person name="Riley R."/>
            <person name="Salamov A.A."/>
            <person name="Brown D.W."/>
            <person name="Nagy L.G."/>
            <person name="Floudas D."/>
            <person name="Held B.W."/>
            <person name="Levasseur A."/>
            <person name="Lombard V."/>
            <person name="Morin E."/>
            <person name="Otillar R."/>
            <person name="Lindquist E.A."/>
            <person name="Sun H."/>
            <person name="LaButti K.M."/>
            <person name="Schmutz J."/>
            <person name="Jabbour D."/>
            <person name="Luo H."/>
            <person name="Baker S.E."/>
            <person name="Pisabarro A.G."/>
            <person name="Walton J.D."/>
            <person name="Blanchette R.A."/>
            <person name="Henrissat B."/>
            <person name="Martin F."/>
            <person name="Cullen D."/>
            <person name="Hibbett D.S."/>
            <person name="Grigoriev I.V."/>
        </authorList>
    </citation>
    <scope>NUCLEOTIDE SEQUENCE [LARGE SCALE GENOMIC DNA]</scope>
    <source>
        <strain evidence="4">PC15</strain>
    </source>
</reference>
<feature type="region of interest" description="Disordered" evidence="1">
    <location>
        <begin position="76"/>
        <end position="140"/>
    </location>
</feature>
<keyword evidence="2" id="KW-0812">Transmembrane</keyword>
<feature type="compositionally biased region" description="Polar residues" evidence="1">
    <location>
        <begin position="627"/>
        <end position="639"/>
    </location>
</feature>
<evidence type="ECO:0000313" key="4">
    <source>
        <dbReference type="Proteomes" id="UP000027073"/>
    </source>
</evidence>
<feature type="compositionally biased region" description="Low complexity" evidence="1">
    <location>
        <begin position="268"/>
        <end position="279"/>
    </location>
</feature>
<feature type="compositionally biased region" description="Gly residues" evidence="1">
    <location>
        <begin position="787"/>
        <end position="797"/>
    </location>
</feature>
<feature type="compositionally biased region" description="Polar residues" evidence="1">
    <location>
        <begin position="254"/>
        <end position="267"/>
    </location>
</feature>
<feature type="compositionally biased region" description="Polar residues" evidence="1">
    <location>
        <begin position="220"/>
        <end position="234"/>
    </location>
</feature>
<dbReference type="STRING" id="1137138.A0A067N7D3"/>
<evidence type="ECO:0000256" key="2">
    <source>
        <dbReference type="SAM" id="Phobius"/>
    </source>
</evidence>
<feature type="region of interest" description="Disordered" evidence="1">
    <location>
        <begin position="982"/>
        <end position="1033"/>
    </location>
</feature>
<feature type="compositionally biased region" description="Low complexity" evidence="1">
    <location>
        <begin position="76"/>
        <end position="127"/>
    </location>
</feature>
<accession>A0A067N7D3</accession>
<dbReference type="Proteomes" id="UP000027073">
    <property type="component" value="Unassembled WGS sequence"/>
</dbReference>
<dbReference type="VEuPathDB" id="FungiDB:PLEOSDRAFT_172113"/>
<feature type="compositionally biased region" description="Basic and acidic residues" evidence="1">
    <location>
        <begin position="326"/>
        <end position="341"/>
    </location>
</feature>
<feature type="compositionally biased region" description="Pro residues" evidence="1">
    <location>
        <begin position="575"/>
        <end position="590"/>
    </location>
</feature>
<feature type="compositionally biased region" description="Polar residues" evidence="1">
    <location>
        <begin position="864"/>
        <end position="881"/>
    </location>
</feature>
<organism evidence="3 4">
    <name type="scientific">Pleurotus ostreatus (strain PC15)</name>
    <name type="common">Oyster mushroom</name>
    <dbReference type="NCBI Taxonomy" id="1137138"/>
    <lineage>
        <taxon>Eukaryota</taxon>
        <taxon>Fungi</taxon>
        <taxon>Dikarya</taxon>
        <taxon>Basidiomycota</taxon>
        <taxon>Agaricomycotina</taxon>
        <taxon>Agaricomycetes</taxon>
        <taxon>Agaricomycetidae</taxon>
        <taxon>Agaricales</taxon>
        <taxon>Pleurotineae</taxon>
        <taxon>Pleurotaceae</taxon>
        <taxon>Pleurotus</taxon>
    </lineage>
</organism>
<feature type="region of interest" description="Disordered" evidence="1">
    <location>
        <begin position="730"/>
        <end position="804"/>
    </location>
</feature>
<dbReference type="OrthoDB" id="2563978at2759"/>
<keyword evidence="2" id="KW-1133">Transmembrane helix</keyword>
<feature type="region of interest" description="Disordered" evidence="1">
    <location>
        <begin position="321"/>
        <end position="403"/>
    </location>
</feature>
<feature type="compositionally biased region" description="Low complexity" evidence="1">
    <location>
        <begin position="921"/>
        <end position="934"/>
    </location>
</feature>
<dbReference type="HOGENOM" id="CLU_007969_0_0_1"/>
<feature type="region of interest" description="Disordered" evidence="1">
    <location>
        <begin position="1046"/>
        <end position="1083"/>
    </location>
</feature>
<protein>
    <submittedName>
        <fullName evidence="3">Uncharacterized protein</fullName>
    </submittedName>
</protein>
<feature type="region of interest" description="Disordered" evidence="1">
    <location>
        <begin position="536"/>
        <end position="645"/>
    </location>
</feature>
<feature type="compositionally biased region" description="Low complexity" evidence="1">
    <location>
        <begin position="883"/>
        <end position="904"/>
    </location>
</feature>
<evidence type="ECO:0000256" key="1">
    <source>
        <dbReference type="SAM" id="MobiDB-lite"/>
    </source>
</evidence>
<feature type="compositionally biased region" description="Low complexity" evidence="1">
    <location>
        <begin position="990"/>
        <end position="1016"/>
    </location>
</feature>
<feature type="compositionally biased region" description="Polar residues" evidence="1">
    <location>
        <begin position="425"/>
        <end position="435"/>
    </location>
</feature>
<feature type="compositionally biased region" description="Polar residues" evidence="1">
    <location>
        <begin position="942"/>
        <end position="952"/>
    </location>
</feature>
<evidence type="ECO:0000313" key="3">
    <source>
        <dbReference type="EMBL" id="KDQ22840.1"/>
    </source>
</evidence>
<feature type="region of interest" description="Disordered" evidence="1">
    <location>
        <begin position="864"/>
        <end position="960"/>
    </location>
</feature>
<sequence length="1083" mass="112189">MAQPTQELPPWFTASVDTLLGADGVPFTTSTTLLFLPLTYYGPSARAARYPLRPAGHSSKWPIPLGPDWTYGGLTSPASTSSTPISTATPTITATPTPTATPSESITSFPSSSSTSNTITPSTASTSDVAPTPTMASASRGTPSLIGIIVGSVFGGIFLLFVLALYICLSRRKHRTSQPRFSFVDPSDDEFYVVGSNDLPPRRPGSGSPRESGDEIDPFLTQQRSQPQIEQTGPTVALVTPRRRQPAVAPPSGNLPQNRPVSGAQTMSSVGSGTSGSNSGYGTLVDVPTLAMAAGLAGGAYAQDNDDSAAEYYQRRGPILTPGELSRLDEETSEARHEEARGYSPLIPPPPLNPDQFGVRGASATSLPRPGTPAFLSDVPPQTSQGSLDTKRSSYPVDADEANTATVLTARRVRVEDLGPRSPLSEKSASPQSPSVPLLADNEAPRRRGSGAWLAGLGLGSLAGSLGRLSWFKGDSSARSSAQYAGPSTRRPSEYVPRALSDDEYEAGHAELLDPEKNNEDAGLLHPTARMAEVGRGVEGDRPISSVSAKSAASGTTVYHDAQSSLGNSSRGVPSPAPPSRPTPSPPAVPVPRSRTPHSQGQRNSGYYARDSGYGYGQPESAPQDPPSYNDSNSMNPSPRASYPGATAIALDAPLLAPPPLHTSPYDDPISPGIDILDLPAPSPLLPHHRIATVGPITLRASDSAGVLSSTTSDGDGDRSVRIKEGLLMPPGLWQDTSTITSGSGRDTEGEATSTGTRGGMDTPSFGSLALQMQAHHHQRLASAAAGAGGNGGGGGGGDDEGISIDVLEELPPSAGEGWRSLAQAHGASAAAGRFYSDFERRRTFGMPPHAHIIHPQSLTISEQGSLHSMRSHLSPQNSIAGSGRSSGSAPASASSASHSNNSHLHLHSPRQTRGQRLFGSTNSNSSHSHSSSSRYMHDQNDGSMLSTQGSFVRSRPGTGGGSVLISPALSAFGHGTLSDEHYSPPLSPLSPHSPMSPASPTLSPLLSSSPGLAMPQQAYHQRRPSTAPAGIGGVGVGVGAGLTVENAQRQRNGDRPASPPSSIGIGSVPWAGGLDHDWTPAA</sequence>
<gene>
    <name evidence="3" type="ORF">PLEOSDRAFT_172113</name>
</gene>
<feature type="region of interest" description="Disordered" evidence="1">
    <location>
        <begin position="192"/>
        <end position="279"/>
    </location>
</feature>
<keyword evidence="2" id="KW-0472">Membrane</keyword>
<feature type="transmembrane region" description="Helical" evidence="2">
    <location>
        <begin position="145"/>
        <end position="169"/>
    </location>
</feature>
<dbReference type="InParanoid" id="A0A067N7D3"/>
<proteinExistence type="predicted"/>
<dbReference type="AlphaFoldDB" id="A0A067N7D3"/>
<feature type="compositionally biased region" description="Polar residues" evidence="1">
    <location>
        <begin position="545"/>
        <end position="568"/>
    </location>
</feature>
<dbReference type="EMBL" id="KL198014">
    <property type="protein sequence ID" value="KDQ22840.1"/>
    <property type="molecule type" value="Genomic_DNA"/>
</dbReference>
<feature type="region of interest" description="Disordered" evidence="1">
    <location>
        <begin position="420"/>
        <end position="444"/>
    </location>
</feature>
<feature type="compositionally biased region" description="Polar residues" evidence="1">
    <location>
        <begin position="735"/>
        <end position="756"/>
    </location>
</feature>